<dbReference type="Gene3D" id="2.30.30.140">
    <property type="match status" value="1"/>
</dbReference>
<organism evidence="2 3">
    <name type="scientific">Cherax quadricarinatus</name>
    <name type="common">Australian red claw crayfish</name>
    <dbReference type="NCBI Taxonomy" id="27406"/>
    <lineage>
        <taxon>Eukaryota</taxon>
        <taxon>Metazoa</taxon>
        <taxon>Ecdysozoa</taxon>
        <taxon>Arthropoda</taxon>
        <taxon>Crustacea</taxon>
        <taxon>Multicrustacea</taxon>
        <taxon>Malacostraca</taxon>
        <taxon>Eumalacostraca</taxon>
        <taxon>Eucarida</taxon>
        <taxon>Decapoda</taxon>
        <taxon>Pleocyemata</taxon>
        <taxon>Astacidea</taxon>
        <taxon>Parastacoidea</taxon>
        <taxon>Parastacidae</taxon>
        <taxon>Cherax</taxon>
    </lineage>
</organism>
<feature type="region of interest" description="Disordered" evidence="1">
    <location>
        <begin position="214"/>
        <end position="259"/>
    </location>
</feature>
<feature type="compositionally biased region" description="Basic and acidic residues" evidence="1">
    <location>
        <begin position="952"/>
        <end position="978"/>
    </location>
</feature>
<feature type="compositionally biased region" description="Acidic residues" evidence="1">
    <location>
        <begin position="627"/>
        <end position="636"/>
    </location>
</feature>
<feature type="compositionally biased region" description="Polar residues" evidence="1">
    <location>
        <begin position="1409"/>
        <end position="1423"/>
    </location>
</feature>
<feature type="compositionally biased region" description="Polar residues" evidence="1">
    <location>
        <begin position="125"/>
        <end position="135"/>
    </location>
</feature>
<feature type="compositionally biased region" description="Basic and acidic residues" evidence="1">
    <location>
        <begin position="933"/>
        <end position="943"/>
    </location>
</feature>
<feature type="compositionally biased region" description="Acidic residues" evidence="1">
    <location>
        <begin position="609"/>
        <end position="618"/>
    </location>
</feature>
<feature type="region of interest" description="Disordered" evidence="1">
    <location>
        <begin position="106"/>
        <end position="144"/>
    </location>
</feature>
<feature type="compositionally biased region" description="Basic and acidic residues" evidence="1">
    <location>
        <begin position="1060"/>
        <end position="1085"/>
    </location>
</feature>
<gene>
    <name evidence="2" type="ORF">OTU49_006813</name>
</gene>
<feature type="compositionally biased region" description="Acidic residues" evidence="1">
    <location>
        <begin position="324"/>
        <end position="337"/>
    </location>
</feature>
<feature type="region of interest" description="Disordered" evidence="1">
    <location>
        <begin position="1060"/>
        <end position="1113"/>
    </location>
</feature>
<keyword evidence="3" id="KW-1185">Reference proteome</keyword>
<accession>A0AAW0WLQ3</accession>
<feature type="compositionally biased region" description="Basic and acidic residues" evidence="1">
    <location>
        <begin position="988"/>
        <end position="999"/>
    </location>
</feature>
<feature type="compositionally biased region" description="Polar residues" evidence="1">
    <location>
        <begin position="222"/>
        <end position="231"/>
    </location>
</feature>
<feature type="compositionally biased region" description="Acidic residues" evidence="1">
    <location>
        <begin position="573"/>
        <end position="582"/>
    </location>
</feature>
<feature type="compositionally biased region" description="Basic and acidic residues" evidence="1">
    <location>
        <begin position="889"/>
        <end position="924"/>
    </location>
</feature>
<protein>
    <submittedName>
        <fullName evidence="2">Uncharacterized protein</fullName>
    </submittedName>
</protein>
<dbReference type="EMBL" id="JARKIK010000056">
    <property type="protein sequence ID" value="KAK8732547.1"/>
    <property type="molecule type" value="Genomic_DNA"/>
</dbReference>
<feature type="compositionally biased region" description="Acidic residues" evidence="1">
    <location>
        <begin position="769"/>
        <end position="795"/>
    </location>
</feature>
<feature type="compositionally biased region" description="Acidic residues" evidence="1">
    <location>
        <begin position="591"/>
        <end position="600"/>
    </location>
</feature>
<feature type="compositionally biased region" description="Basic and acidic residues" evidence="1">
    <location>
        <begin position="671"/>
        <end position="680"/>
    </location>
</feature>
<evidence type="ECO:0000256" key="1">
    <source>
        <dbReference type="SAM" id="MobiDB-lite"/>
    </source>
</evidence>
<feature type="compositionally biased region" description="Basic and acidic residues" evidence="1">
    <location>
        <begin position="757"/>
        <end position="766"/>
    </location>
</feature>
<feature type="compositionally biased region" description="Basic and acidic residues" evidence="1">
    <location>
        <begin position="385"/>
        <end position="401"/>
    </location>
</feature>
<feature type="compositionally biased region" description="Acidic residues" evidence="1">
    <location>
        <begin position="555"/>
        <end position="564"/>
    </location>
</feature>
<reference evidence="2 3" key="1">
    <citation type="journal article" date="2024" name="BMC Genomics">
        <title>Genome assembly of redclaw crayfish (Cherax quadricarinatus) provides insights into its immune adaptation and hypoxia tolerance.</title>
        <authorList>
            <person name="Liu Z."/>
            <person name="Zheng J."/>
            <person name="Li H."/>
            <person name="Fang K."/>
            <person name="Wang S."/>
            <person name="He J."/>
            <person name="Zhou D."/>
            <person name="Weng S."/>
            <person name="Chi M."/>
            <person name="Gu Z."/>
            <person name="He J."/>
            <person name="Li F."/>
            <person name="Wang M."/>
        </authorList>
    </citation>
    <scope>NUCLEOTIDE SEQUENCE [LARGE SCALE GENOMIC DNA]</scope>
    <source>
        <strain evidence="2">ZL_2023a</strain>
    </source>
</reference>
<feature type="compositionally biased region" description="Basic and acidic residues" evidence="1">
    <location>
        <begin position="637"/>
        <end position="648"/>
    </location>
</feature>
<evidence type="ECO:0000313" key="3">
    <source>
        <dbReference type="Proteomes" id="UP001445076"/>
    </source>
</evidence>
<feature type="compositionally biased region" description="Acidic residues" evidence="1">
    <location>
        <begin position="537"/>
        <end position="546"/>
    </location>
</feature>
<feature type="compositionally biased region" description="Acidic residues" evidence="1">
    <location>
        <begin position="734"/>
        <end position="744"/>
    </location>
</feature>
<comment type="caution">
    <text evidence="2">The sequence shown here is derived from an EMBL/GenBank/DDBJ whole genome shotgun (WGS) entry which is preliminary data.</text>
</comment>
<evidence type="ECO:0000313" key="2">
    <source>
        <dbReference type="EMBL" id="KAK8732547.1"/>
    </source>
</evidence>
<feature type="compositionally biased region" description="Basic and acidic residues" evidence="1">
    <location>
        <begin position="232"/>
        <end position="259"/>
    </location>
</feature>
<sequence length="1430" mass="164215">MVDIDPDYKKYMWLNDIATSPISYHVTFFGEPVTRAWVTPMNMKPFEKSDTYERFLMCESKEKISITHLREAVDSAHQALDMDLQCRRKTFAFVVRFNGKLKAKHSRSSNDCSQKLNKAKRKKVSLTNNKQSETWPPSPHGHNLPDIIPTGEYEFNRIKSSTPVEKPAFKRKLWNASDLFSEKSVSPVQESENCPTVSKRFAIIQRGKCDKRETKQRGHVSCSKQGEFSWQSDRDQSGENVDEKGKQSGDSADKKGIYEEPKKKKKFECDKYLEDDIGKKIKAKNHCTKCSANSNTKQDKFEKQDKEEEVEEENGGLFKKQVEYEEQGDDYEDENEEKCDNVNKKQSKKKCIFKKCNTDGDSEEPNNKDGEYMEQEDTNSNYEHPSGKDGKNREFCNKDGTDGNNELNNECDVQVQDDTIVDDELYNKDANYEEVYNGGDDEEHSNKGSDYEEVYNGGDEECCSKDAEYEESCNGDKEPYNKDADFEIYNGDEEHCIKNVDYKGYSGGGDEEPCNKDVEYEDYNSGGEEHCNKNADYEEGYNDGEEEHCNKNADYEEGYNDGEEEHCNKNADYEEGYNDGEEEHCNKNADYEEGYNDGEEEHCNKNADYEEGYNDGEEEHCNKNADYEEGYNDGEEEHCNKNADHEQDYNGGGGDESCNKDADYEGYNGNEDEHCSKDADYEGYNGGGCDEPCNKDAGNETDTFLDDKHKEPDNHKGEYKEKDNIAEYERSSDGEYEPWEDDDCGNQNNDGEFDNDDGNKECDKNNNSECEDQDNSDDECENQDINSEYEDEKGDCEEPKKNDGNLGSENDELNNNEHQDNDDYEEQDYDEGDNAEDGENDDFDNQNNGYEQGESYEDNDKQYDSGDSEEQGSEARKEHSKDSEDEGDSKDACENQEINHVEYKDDDKGDYEESKENDENRGSENVEQYNNSEYKDNGEYHEEQDFDDEKDNAENEEHDFEKQNNEHGENYEDNDKQYESGVYEEQGNEDRKEYGKDSKYKVQDHKIAYKKQSDFVGECEKGDNEDCVKSCTLHVKGGYSDHRKQEQCCFEYERQNDHMQHNYKLKIKDNNDKDGMYKDGSDSENGKQGSNKGGLRRHSDNQEQGDSETDEQSCCMCEGSAYDADSEDEEYSDNVQDHKVNLDVSGVFKYEGEASFEGDQEKRKSEDFTVLKNILKTDKNIHGSNVAVKLEKNKKQCDLNEITGESKDEKCTIKVDNQAVEIDDSKYQYISRYKHRGQGDLTSACELSKNGKQVDQVRCEVISESEPEMLDESYSDSLSALGIPMHKSLRNSPELFKSFRDERDILRSNTSCKNNKDLSGYVSPTDAYFVSGCVSPVGKHLDRSNYPSDHEHTALYRFSSRHLKKYREEEKSKPSASSSCKEDTVKVNVSISKSHLRQELCLPIKKNRPSSPDSGENDVSQEIQLKYNEL</sequence>
<name>A0AAW0WLQ3_CHEQU</name>
<feature type="compositionally biased region" description="Basic and acidic residues" evidence="1">
    <location>
        <begin position="297"/>
        <end position="306"/>
    </location>
</feature>
<feature type="compositionally biased region" description="Basic and acidic residues" evidence="1">
    <location>
        <begin position="527"/>
        <end position="536"/>
    </location>
</feature>
<dbReference type="Proteomes" id="UP001445076">
    <property type="component" value="Unassembled WGS sequence"/>
</dbReference>
<feature type="compositionally biased region" description="Basic and acidic residues" evidence="1">
    <location>
        <begin position="705"/>
        <end position="733"/>
    </location>
</feature>
<proteinExistence type="predicted"/>
<feature type="region of interest" description="Disordered" evidence="1">
    <location>
        <begin position="1402"/>
        <end position="1430"/>
    </location>
</feature>
<feature type="compositionally biased region" description="Basic and acidic residues" evidence="1">
    <location>
        <begin position="873"/>
        <end position="882"/>
    </location>
</feature>
<feature type="region of interest" description="Disordered" evidence="1">
    <location>
        <begin position="521"/>
        <end position="999"/>
    </location>
</feature>
<feature type="compositionally biased region" description="Acidic residues" evidence="1">
    <location>
        <begin position="822"/>
        <end position="844"/>
    </location>
</feature>
<feature type="region of interest" description="Disordered" evidence="1">
    <location>
        <begin position="290"/>
        <end position="410"/>
    </location>
</feature>